<evidence type="ECO:0000256" key="1">
    <source>
        <dbReference type="SAM" id="SignalP"/>
    </source>
</evidence>
<name>A0A975W8V9_9RHOB</name>
<evidence type="ECO:0000313" key="2">
    <source>
        <dbReference type="EMBL" id="SEJ21106.1"/>
    </source>
</evidence>
<dbReference type="InterPro" id="IPR019613">
    <property type="entry name" value="DUF4198"/>
</dbReference>
<protein>
    <submittedName>
        <fullName evidence="2">Uncharacterized conserved protein, contains GH25 family domain</fullName>
    </submittedName>
</protein>
<comment type="caution">
    <text evidence="2">The sequence shown here is derived from an EMBL/GenBank/DDBJ whole genome shotgun (WGS) entry which is preliminary data.</text>
</comment>
<reference evidence="2 3" key="1">
    <citation type="submission" date="2016-10" db="EMBL/GenBank/DDBJ databases">
        <authorList>
            <person name="Varghese N."/>
            <person name="Submissions S."/>
        </authorList>
    </citation>
    <scope>NUCLEOTIDE SEQUENCE [LARGE SCALE GENOMIC DNA]</scope>
    <source>
        <strain evidence="2 3">FF3</strain>
    </source>
</reference>
<keyword evidence="1" id="KW-0732">Signal</keyword>
<evidence type="ECO:0000313" key="3">
    <source>
        <dbReference type="Proteomes" id="UP000182932"/>
    </source>
</evidence>
<dbReference type="AlphaFoldDB" id="A0A975W8V9"/>
<feature type="chain" id="PRO_5037432827" evidence="1">
    <location>
        <begin position="23"/>
        <end position="271"/>
    </location>
</feature>
<keyword evidence="3" id="KW-1185">Reference proteome</keyword>
<dbReference type="RefSeq" id="WP_074835883.1">
    <property type="nucleotide sequence ID" value="NZ_CATLQZ010000013.1"/>
</dbReference>
<sequence>MIRRLTATLGLGLGLSAFPLLAAAHEFYIDALAWQVPSNSFLMANIRVGEKFEGPAYSYFPPRIRRFDILMNDQTYQIRGRAGDRPALRVPTPDDGLAVVVHVTNDTVLTYQDYELFESFLIHKDWAPLLEEHKARGLSETGVRERYSRYGKALIAVGDGAGADREAGLETEIVALANPYTDDLSDGLPVRVLYQGAPRADAQVELFAKSPEGEVEITLLRTDAEGVALLPVTPGQVYLADAVVVRPLEPVAEDDPVWESLWASLTFKVPE</sequence>
<accession>A0A975W8V9</accession>
<gene>
    <name evidence="2" type="ORF">SAMN04487940_10465</name>
</gene>
<dbReference type="Pfam" id="PF10670">
    <property type="entry name" value="DUF4198"/>
    <property type="match status" value="1"/>
</dbReference>
<dbReference type="Proteomes" id="UP000182932">
    <property type="component" value="Unassembled WGS sequence"/>
</dbReference>
<proteinExistence type="predicted"/>
<organism evidence="2 3">
    <name type="scientific">Marinovum algicola</name>
    <dbReference type="NCBI Taxonomy" id="42444"/>
    <lineage>
        <taxon>Bacteria</taxon>
        <taxon>Pseudomonadati</taxon>
        <taxon>Pseudomonadota</taxon>
        <taxon>Alphaproteobacteria</taxon>
        <taxon>Rhodobacterales</taxon>
        <taxon>Roseobacteraceae</taxon>
        <taxon>Marinovum</taxon>
    </lineage>
</organism>
<dbReference type="EMBL" id="FNYY01000004">
    <property type="protein sequence ID" value="SEJ21106.1"/>
    <property type="molecule type" value="Genomic_DNA"/>
</dbReference>
<dbReference type="GeneID" id="80817755"/>
<feature type="signal peptide" evidence="1">
    <location>
        <begin position="1"/>
        <end position="22"/>
    </location>
</feature>